<dbReference type="eggNOG" id="KOG1164">
    <property type="taxonomic scope" value="Eukaryota"/>
</dbReference>
<dbReference type="InterPro" id="IPR000719">
    <property type="entry name" value="Prot_kinase_dom"/>
</dbReference>
<dbReference type="GO" id="GO:0007165">
    <property type="term" value="P:signal transduction"/>
    <property type="evidence" value="ECO:0000318"/>
    <property type="project" value="GO_Central"/>
</dbReference>
<dbReference type="Proteomes" id="UP000000600">
    <property type="component" value="Unassembled WGS sequence"/>
</dbReference>
<evidence type="ECO:0000256" key="1">
    <source>
        <dbReference type="ARBA" id="ARBA00012513"/>
    </source>
</evidence>
<dbReference type="PROSITE" id="PS00108">
    <property type="entry name" value="PROTEIN_KINASE_ST"/>
    <property type="match status" value="1"/>
</dbReference>
<organism evidence="4 5">
    <name type="scientific">Paramecium tetraurelia</name>
    <dbReference type="NCBI Taxonomy" id="5888"/>
    <lineage>
        <taxon>Eukaryota</taxon>
        <taxon>Sar</taxon>
        <taxon>Alveolata</taxon>
        <taxon>Ciliophora</taxon>
        <taxon>Intramacronucleata</taxon>
        <taxon>Oligohymenophorea</taxon>
        <taxon>Peniculida</taxon>
        <taxon>Parameciidae</taxon>
        <taxon>Paramecium</taxon>
    </lineage>
</organism>
<evidence type="ECO:0000313" key="4">
    <source>
        <dbReference type="EMBL" id="CAK92828.1"/>
    </source>
</evidence>
<dbReference type="OrthoDB" id="312082at2759"/>
<dbReference type="GeneID" id="5046010"/>
<evidence type="ECO:0000256" key="2">
    <source>
        <dbReference type="ARBA" id="ARBA00023860"/>
    </source>
</evidence>
<dbReference type="GO" id="GO:0004674">
    <property type="term" value="F:protein serine/threonine kinase activity"/>
    <property type="evidence" value="ECO:0000318"/>
    <property type="project" value="GO_Central"/>
</dbReference>
<name>A0EC11_PARTE</name>
<proteinExistence type="predicted"/>
<dbReference type="InterPro" id="IPR050235">
    <property type="entry name" value="CK1_Ser-Thr_kinase"/>
</dbReference>
<dbReference type="EMBL" id="CT868670">
    <property type="protein sequence ID" value="CAK92828.1"/>
    <property type="molecule type" value="Genomic_DNA"/>
</dbReference>
<dbReference type="FunFam" id="1.10.510.10:FF:001088">
    <property type="entry name" value="Uncharacterized protein"/>
    <property type="match status" value="1"/>
</dbReference>
<dbReference type="PANTHER" id="PTHR11909">
    <property type="entry name" value="CASEIN KINASE-RELATED"/>
    <property type="match status" value="1"/>
</dbReference>
<gene>
    <name evidence="4" type="ORF">GSPATT00025564001</name>
</gene>
<dbReference type="STRING" id="5888.A0EC11"/>
<dbReference type="SMART" id="SM00220">
    <property type="entry name" value="S_TKc"/>
    <property type="match status" value="1"/>
</dbReference>
<dbReference type="RefSeq" id="XP_001460225.1">
    <property type="nucleotide sequence ID" value="XM_001460188.1"/>
</dbReference>
<dbReference type="Pfam" id="PF00069">
    <property type="entry name" value="Pkinase"/>
    <property type="match status" value="1"/>
</dbReference>
<evidence type="ECO:0000259" key="3">
    <source>
        <dbReference type="PROSITE" id="PS50011"/>
    </source>
</evidence>
<sequence>MNYINNQYQLIKKLSAGSYGVVYEGENIQNKSFVAIKIEKKDKPLTLEREVQALSRLQKITGIPQIYWNGTHNGQNILVMQLLSKDLGYYLKEYRKFSLKTVLMIADQLLLTLKNIHSKSILHRDLKPENLMYHQRQVYIVDFGISKMYRDSNQKHIPFRDGRPFVGTTRYAPIAAHKGHELSRKDDLETLIYILVLFLKGVLPWQNQILQNNKEKQKLIGEKKIKLSSTEICQDLPIEFQKALEQIKCVYLSHIKSLGFSVEPDYDYLINLFRKLGQRHGFEYDNLFDWCKEEEIIAQAKMTQQSEKIQQFSLKWQIQQIRCISQSLQIPSTMECLEKKVSSISNIIQNPMQISQSAVIVEINSEGTLSDDSTNYLYNNYQQLENFSNLYKNHLQIMKEK</sequence>
<protein>
    <recommendedName>
        <fullName evidence="2">Casein kinase I</fullName>
        <ecNumber evidence="1">2.7.11.1</ecNumber>
    </recommendedName>
</protein>
<reference evidence="4 5" key="1">
    <citation type="journal article" date="2006" name="Nature">
        <title>Global trends of whole-genome duplications revealed by the ciliate Paramecium tetraurelia.</title>
        <authorList>
            <consortium name="Genoscope"/>
            <person name="Aury J.-M."/>
            <person name="Jaillon O."/>
            <person name="Duret L."/>
            <person name="Noel B."/>
            <person name="Jubin C."/>
            <person name="Porcel B.M."/>
            <person name="Segurens B."/>
            <person name="Daubin V."/>
            <person name="Anthouard V."/>
            <person name="Aiach N."/>
            <person name="Arnaiz O."/>
            <person name="Billaut A."/>
            <person name="Beisson J."/>
            <person name="Blanc I."/>
            <person name="Bouhouche K."/>
            <person name="Camara F."/>
            <person name="Duharcourt S."/>
            <person name="Guigo R."/>
            <person name="Gogendeau D."/>
            <person name="Katinka M."/>
            <person name="Keller A.-M."/>
            <person name="Kissmehl R."/>
            <person name="Klotz C."/>
            <person name="Koll F."/>
            <person name="Le Moue A."/>
            <person name="Lepere C."/>
            <person name="Malinsky S."/>
            <person name="Nowacki M."/>
            <person name="Nowak J.K."/>
            <person name="Plattner H."/>
            <person name="Poulain J."/>
            <person name="Ruiz F."/>
            <person name="Serrano V."/>
            <person name="Zagulski M."/>
            <person name="Dessen P."/>
            <person name="Betermier M."/>
            <person name="Weissenbach J."/>
            <person name="Scarpelli C."/>
            <person name="Schachter V."/>
            <person name="Sperling L."/>
            <person name="Meyer E."/>
            <person name="Cohen J."/>
            <person name="Wincker P."/>
        </authorList>
    </citation>
    <scope>NUCLEOTIDE SEQUENCE [LARGE SCALE GENOMIC DNA]</scope>
    <source>
        <strain evidence="4 5">Stock d4-2</strain>
    </source>
</reference>
<evidence type="ECO:0000313" key="5">
    <source>
        <dbReference type="Proteomes" id="UP000000600"/>
    </source>
</evidence>
<dbReference type="GO" id="GO:0005634">
    <property type="term" value="C:nucleus"/>
    <property type="evidence" value="ECO:0000318"/>
    <property type="project" value="GO_Central"/>
</dbReference>
<dbReference type="GO" id="GO:0005737">
    <property type="term" value="C:cytoplasm"/>
    <property type="evidence" value="ECO:0000318"/>
    <property type="project" value="GO_Central"/>
</dbReference>
<dbReference type="GO" id="GO:0006897">
    <property type="term" value="P:endocytosis"/>
    <property type="evidence" value="ECO:0000318"/>
    <property type="project" value="GO_Central"/>
</dbReference>
<dbReference type="InterPro" id="IPR011009">
    <property type="entry name" value="Kinase-like_dom_sf"/>
</dbReference>
<dbReference type="SUPFAM" id="SSF56112">
    <property type="entry name" value="Protein kinase-like (PK-like)"/>
    <property type="match status" value="1"/>
</dbReference>
<dbReference type="KEGG" id="ptm:GSPATT00025564001"/>
<feature type="domain" description="Protein kinase" evidence="3">
    <location>
        <begin position="8"/>
        <end position="269"/>
    </location>
</feature>
<dbReference type="InParanoid" id="A0EC11"/>
<dbReference type="EC" id="2.7.11.1" evidence="1"/>
<dbReference type="PROSITE" id="PS50011">
    <property type="entry name" value="PROTEIN_KINASE_DOM"/>
    <property type="match status" value="1"/>
</dbReference>
<keyword evidence="5" id="KW-1185">Reference proteome</keyword>
<dbReference type="GO" id="GO:0005524">
    <property type="term" value="F:ATP binding"/>
    <property type="evidence" value="ECO:0007669"/>
    <property type="project" value="InterPro"/>
</dbReference>
<dbReference type="OMA" id="HLQIMKE"/>
<dbReference type="CDD" id="cd14016">
    <property type="entry name" value="STKc_CK1"/>
    <property type="match status" value="1"/>
</dbReference>
<dbReference type="Gene3D" id="1.10.510.10">
    <property type="entry name" value="Transferase(Phosphotransferase) domain 1"/>
    <property type="match status" value="1"/>
</dbReference>
<dbReference type="HOGENOM" id="CLU_019279_2_7_1"/>
<dbReference type="InterPro" id="IPR008271">
    <property type="entry name" value="Ser/Thr_kinase_AS"/>
</dbReference>
<accession>A0EC11</accession>
<dbReference type="AlphaFoldDB" id="A0EC11"/>